<feature type="domain" description="PEA3-type ETS-domain transcription factor N-terminal" evidence="6">
    <location>
        <begin position="195"/>
        <end position="430"/>
    </location>
</feature>
<evidence type="ECO:0000259" key="6">
    <source>
        <dbReference type="Pfam" id="PF04621"/>
    </source>
</evidence>
<dbReference type="OrthoDB" id="10067219at2759"/>
<dbReference type="PANTHER" id="PTHR21664">
    <property type="entry name" value="CHRONIC MYELOGENOUS LEUKEMIA TUMOR ANTIGEN 66"/>
    <property type="match status" value="1"/>
</dbReference>
<dbReference type="GO" id="GO:0005634">
    <property type="term" value="C:nucleus"/>
    <property type="evidence" value="ECO:0007669"/>
    <property type="project" value="UniProtKB-SubCell"/>
</dbReference>
<gene>
    <name evidence="8" type="primary">LOC104951504</name>
</gene>
<dbReference type="GO" id="GO:0005737">
    <property type="term" value="C:cytoplasm"/>
    <property type="evidence" value="ECO:0007669"/>
    <property type="project" value="UniProtKB-SubCell"/>
</dbReference>
<evidence type="ECO:0000256" key="5">
    <source>
        <dbReference type="SAM" id="MobiDB-lite"/>
    </source>
</evidence>
<dbReference type="InterPro" id="IPR037895">
    <property type="entry name" value="NUDCD1"/>
</dbReference>
<evidence type="ECO:0000256" key="3">
    <source>
        <dbReference type="ARBA" id="ARBA00022490"/>
    </source>
</evidence>
<comment type="subcellular location">
    <subcellularLocation>
        <location evidence="2">Cytoplasm</location>
    </subcellularLocation>
    <subcellularLocation>
        <location evidence="1">Nucleus</location>
    </subcellularLocation>
</comment>
<accession>A0A6I9NIT4</accession>
<organism evidence="7 8">
    <name type="scientific">Notothenia coriiceps</name>
    <name type="common">black rockcod</name>
    <dbReference type="NCBI Taxonomy" id="8208"/>
    <lineage>
        <taxon>Eukaryota</taxon>
        <taxon>Metazoa</taxon>
        <taxon>Chordata</taxon>
        <taxon>Craniata</taxon>
        <taxon>Vertebrata</taxon>
        <taxon>Euteleostomi</taxon>
        <taxon>Actinopterygii</taxon>
        <taxon>Neopterygii</taxon>
        <taxon>Teleostei</taxon>
        <taxon>Neoteleostei</taxon>
        <taxon>Acanthomorphata</taxon>
        <taxon>Eupercaria</taxon>
        <taxon>Perciformes</taxon>
        <taxon>Notothenioidei</taxon>
        <taxon>Nototheniidae</taxon>
        <taxon>Notothenia</taxon>
    </lineage>
</organism>
<feature type="compositionally biased region" description="Low complexity" evidence="5">
    <location>
        <begin position="316"/>
        <end position="332"/>
    </location>
</feature>
<evidence type="ECO:0000256" key="1">
    <source>
        <dbReference type="ARBA" id="ARBA00004123"/>
    </source>
</evidence>
<dbReference type="Proteomes" id="UP000504611">
    <property type="component" value="Unplaced"/>
</dbReference>
<dbReference type="GeneID" id="104951504"/>
<proteinExistence type="predicted"/>
<keyword evidence="4" id="KW-0539">Nucleus</keyword>
<feature type="region of interest" description="Disordered" evidence="5">
    <location>
        <begin position="380"/>
        <end position="415"/>
    </location>
</feature>
<sequence>MRDLEIQRGKQRSWFLCSQVAGPVFKASTLAGYPPAPTPPVVSLGTYGWTSLEIRPYVPGATYSPPALVYRPTRAPAGPVRGVFRFVCGGSDIGSEGGPEGGTEFFETESYVQASKRDKKFATCPPNFSYASLCECLRRAFIYRQPSPVETVLFNRKQGRQVGQVAKQQVASLDSDKPILGFRATNERLYILTSTVAFHSPPVTIKKEPQSPGSDPSQSCSHKQSFSYPSGEQCLYASAYDQKRAAGGAKSSCPGTPMSPMQQHYSPKPATAGRPDAGYMNPAAASQPLPSNSYPINASSRYQGPSGDPMCPQFPPQSSQAFQRMPSAPAGHSGAGGGGAGGPGGGGGGGYHRQHSDPCMPYLQQSFKQEYMDPLYERAAHMAGPGHGGGPGHAPHPHHQQHPHSHPHPHRFPPAHMMVKQEPTDYTYEPGE</sequence>
<feature type="compositionally biased region" description="Gly residues" evidence="5">
    <location>
        <begin position="333"/>
        <end position="351"/>
    </location>
</feature>
<dbReference type="GO" id="GO:0003700">
    <property type="term" value="F:DNA-binding transcription factor activity"/>
    <property type="evidence" value="ECO:0007669"/>
    <property type="project" value="InterPro"/>
</dbReference>
<dbReference type="Pfam" id="PF04621">
    <property type="entry name" value="ETS_PEA3_N"/>
    <property type="match status" value="1"/>
</dbReference>
<name>A0A6I9NIT4_9TELE</name>
<feature type="compositionally biased region" description="Polar residues" evidence="5">
    <location>
        <begin position="211"/>
        <end position="225"/>
    </location>
</feature>
<feature type="region of interest" description="Disordered" evidence="5">
    <location>
        <begin position="246"/>
        <end position="359"/>
    </location>
</feature>
<reference evidence="8" key="1">
    <citation type="submission" date="2025-08" db="UniProtKB">
        <authorList>
            <consortium name="RefSeq"/>
        </authorList>
    </citation>
    <scope>IDENTIFICATION</scope>
    <source>
        <tissue evidence="8">Muscle</tissue>
    </source>
</reference>
<dbReference type="RefSeq" id="XP_010776467.1">
    <property type="nucleotide sequence ID" value="XM_010778165.1"/>
</dbReference>
<evidence type="ECO:0000256" key="2">
    <source>
        <dbReference type="ARBA" id="ARBA00004496"/>
    </source>
</evidence>
<keyword evidence="7" id="KW-1185">Reference proteome</keyword>
<feature type="compositionally biased region" description="Polar residues" evidence="5">
    <location>
        <begin position="288"/>
        <end position="303"/>
    </location>
</feature>
<dbReference type="InterPro" id="IPR006715">
    <property type="entry name" value="ETS_PEA3_N"/>
</dbReference>
<dbReference type="AlphaFoldDB" id="A0A6I9NIT4"/>
<dbReference type="KEGG" id="ncc:104951504"/>
<evidence type="ECO:0000313" key="7">
    <source>
        <dbReference type="Proteomes" id="UP000504611"/>
    </source>
</evidence>
<feature type="region of interest" description="Disordered" evidence="5">
    <location>
        <begin position="202"/>
        <end position="225"/>
    </location>
</feature>
<dbReference type="PANTHER" id="PTHR21664:SF1">
    <property type="entry name" value="NUDC DOMAIN-CONTAINING PROTEIN 1"/>
    <property type="match status" value="1"/>
</dbReference>
<protein>
    <submittedName>
        <fullName evidence="8">ETS translocation variant 5-like</fullName>
    </submittedName>
</protein>
<evidence type="ECO:0000313" key="8">
    <source>
        <dbReference type="RefSeq" id="XP_010776467.1"/>
    </source>
</evidence>
<keyword evidence="3" id="KW-0963">Cytoplasm</keyword>
<feature type="compositionally biased region" description="Basic residues" evidence="5">
    <location>
        <begin position="395"/>
        <end position="413"/>
    </location>
</feature>
<evidence type="ECO:0000256" key="4">
    <source>
        <dbReference type="ARBA" id="ARBA00023242"/>
    </source>
</evidence>